<evidence type="ECO:0000256" key="1">
    <source>
        <dbReference type="ARBA" id="ARBA00007366"/>
    </source>
</evidence>
<feature type="repeat" description="HEAT" evidence="3">
    <location>
        <begin position="1485"/>
        <end position="1523"/>
    </location>
</feature>
<dbReference type="InterPro" id="IPR016024">
    <property type="entry name" value="ARM-type_fold"/>
</dbReference>
<dbReference type="PANTHER" id="PTHR23346">
    <property type="entry name" value="TRANSLATIONAL ACTIVATOR GCN1-RELATED"/>
    <property type="match status" value="1"/>
</dbReference>
<evidence type="ECO:0000256" key="2">
    <source>
        <dbReference type="ARBA" id="ARBA00022737"/>
    </source>
</evidence>
<protein>
    <recommendedName>
        <fullName evidence="5">TOG domain-containing protein</fullName>
    </recommendedName>
</protein>
<comment type="similarity">
    <text evidence="1">Belongs to the GCN1 family.</text>
</comment>
<dbReference type="Pfam" id="PF24987">
    <property type="entry name" value="HEAT_EF3_N"/>
    <property type="match status" value="2"/>
</dbReference>
<dbReference type="InterPro" id="IPR021133">
    <property type="entry name" value="HEAT_type_2"/>
</dbReference>
<keyword evidence="2" id="KW-0677">Repeat</keyword>
<dbReference type="InterPro" id="IPR056810">
    <property type="entry name" value="GNC1-like_N"/>
</dbReference>
<proteinExistence type="inferred from homology"/>
<dbReference type="Pfam" id="PF24984">
    <property type="entry name" value="HEAT_EF3_GNC1"/>
    <property type="match status" value="1"/>
</dbReference>
<dbReference type="InterPro" id="IPR011989">
    <property type="entry name" value="ARM-like"/>
</dbReference>
<feature type="compositionally biased region" description="Acidic residues" evidence="4">
    <location>
        <begin position="2398"/>
        <end position="2412"/>
    </location>
</feature>
<dbReference type="Pfam" id="PF24993">
    <property type="entry name" value="GNC1_N"/>
    <property type="match status" value="1"/>
</dbReference>
<evidence type="ECO:0000313" key="7">
    <source>
        <dbReference type="Proteomes" id="UP000619265"/>
    </source>
</evidence>
<evidence type="ECO:0000256" key="4">
    <source>
        <dbReference type="SAM" id="MobiDB-lite"/>
    </source>
</evidence>
<dbReference type="InterPro" id="IPR034085">
    <property type="entry name" value="TOG"/>
</dbReference>
<dbReference type="Pfam" id="PF25786">
    <property type="entry name" value="HEAT_GCN1_C"/>
    <property type="match status" value="1"/>
</dbReference>
<reference evidence="6" key="1">
    <citation type="submission" date="2015-10" db="EMBL/GenBank/DDBJ databases">
        <authorList>
            <person name="Martinez-Garcia P.J."/>
            <person name="Crepeau M.W."/>
            <person name="Puiu D."/>
            <person name="Gonzalez-Ibeas D."/>
            <person name="Whalen J."/>
            <person name="Stevens K."/>
            <person name="Paul R."/>
            <person name="Butterfield T."/>
            <person name="Britton M."/>
            <person name="Reagan R."/>
            <person name="Chakraborty S."/>
            <person name="Walawage S.L."/>
            <person name="Vasquez-Gross H.A."/>
            <person name="Cardeno C."/>
            <person name="Famula R."/>
            <person name="Pratt K."/>
            <person name="Kuruganti S."/>
            <person name="Aradhya M.K."/>
            <person name="Leslie C.A."/>
            <person name="Dandekar A.M."/>
            <person name="Salzberg S.L."/>
            <person name="Wegrzyn J.L."/>
            <person name="Langley C.H."/>
            <person name="Neale D.B."/>
        </authorList>
    </citation>
    <scope>NUCLEOTIDE SEQUENCE</scope>
    <source>
        <tissue evidence="6">Leaves</tissue>
    </source>
</reference>
<evidence type="ECO:0000313" key="6">
    <source>
        <dbReference type="EMBL" id="KAF5454808.1"/>
    </source>
</evidence>
<sequence length="2412" mass="264041">MAANSFDSLVSIVGSVSTPSTKNRVLIFRDEIPRILGNSEMSAELASLLVDILFRTLSIYDDHGSRKAVDDVIEKALGDLLFMKNFAAALVQVMDRQEKFQSHVGCYRLLRWSCLLLSKSQFATVSKNALCRVAAAQASLLHIVVQRSFRVRRACKQTFLNLFSQSPDIFKAYVEEFKDGRILCKDSPELIWLLLEFSSMSPSLFEECKPIFLDIYVKAVLNAREKPTKFLSEAFCLLFKRMPHEDFQSIVVPSSVKMLKRNPEIVLESVSILLESVNLDLSRYATEILSVVLPQARHADEGRRVAALAIVRCLSRKSSNPDIFEAMFNAVKAVIGGSEGRLAYPYQRIGMINALQELSNAPEGKYLYSLSSSICVFLLSYYKDDGNEEVKLAILLAVASWAARSAVQPDVVSFIASGLKEKEALRRGHLRCLRVICRNDANVLQVSSLLGPLVQLVKTGFSKAVQRLDGIYALLLVGKIAAVDIRAEETVAKEKIWSLISQNEPSLVPVSLASKFSTEDCVACIDLLEVLLVGHFDRVVATFSVRSLLQLIIFLICHPNWDIRRIACNATRKIITAAPQLSDDLLLEFSIFLSLVGERLCSSKTSDTENSLDPQVPFLPSVEVLVKALVLISSTALAAAPSSSMRIIFCSHHPCVVGTAKRDTVWRRLVKCFQALGFDIIGILSADVGNLCKGLLGPMGLMSANPLEYQAAISSLSTLMSITPRDTYIEFEKHLQNLPERYSHDMLSENDILVFRTPEGMLSSEQGVYVAESIAAKNTKQAKGRFRTYEDQNDMDHIREAAVGKKDVGKSAKKVDKVKTGKEEARELLLREEASLREKIREIQKTLSLMLRALGEMAISNPVFAHSQLHSLVGFVNPLLRSPVVSEVAYETMVKLTTCSAPPLCNWALDIATALRLIVTEEDNVLLDLIPSIGDEVANERPSLGLFERIVNGLSASCKSGPLPVDSFTLVFPIIERILLVSKKTGLHEDVLRILYLHMDPLLPLPRLRMISVLYHVLGVIPAYQASIGPALNELSLGLKPDEVAPALYGVYAKDVHVRMACVNAVKCIPAVASRSLPENVDVATSIWIALHDPEKLIAEAAEDLWDRYGYDFGTDYSGIFKALSHCNYNVRLATAEALSAALDEHPDCIQESLSSLFSLYIRDAGFGDEHIDAGWLCRQGIALALHSSADVLRTKDLPVVMTFLISRALADPNADVRGRMINAGILIIDKHGGENVSLLFPIFENYLNKTATDEETYDLVREGVVIFTGALAKHLAKDDPKVHTVVEKLLDVLNTPSEAVQRAVSTCLSPLMQSKHDDAPALISRLLDKLMKSDKYGERRGAAFGLAGVVKGFGISCLKKYGIVAILREGLADRNSAKCREGALLGFECLCETLGRLYEPYVIQMLPLLLVSFSDQVIAVREAAECAARAMMSQLSAQGVKLVLPSLLKGLEDKAWRTKQSSVQLLGAMAYCAPQQLSQCLPKIVPKLTEVLTDTHPKVQSAGQMALQQVGSVIKNPEISSLVPTLLMGLTDPNDHTKYSLDILLQTTFVNSIDAPSLALLVPIVHRGLRERSADTKKKAAQIVGNMCSLVTDPKDMIPYIGLLLPEVKKVLVDPIPEVRSVAARALGSLIRGMGEENFLDLVPWLFDTLKSDNSNVERSGAAQGLSEVLAALGTTYFEHVLPDIIRNCSHQRASVRDGYLTLFKYLPRSLGIQFQNYLQQVLPAILDGLADENESVRDAALGAGHVLVEHYATTSLPLLLPAVEDGIFNDNWRIRQSSVELLGDLLFKVAGTSGKALLEGGSDDEGASTEAQGRAIIEVLGREKRNEVLAALYMVRSDVSISVRQAALHVWKTIVANTPKTLKEILTVLMNTLITSLASSSSERRQVAGRSLGELVRKLGERVLPLIIPILSRGLKDSSTSRRQGVCIGLSEVMASAGKSQLLSFMDDLILTIQAALCDNILMESFKGDSFVNNLHHRQSHNVKEGLTTVVASYIISGITFEFEQGNSASDITLHLQGLISGSAELREQAALGLGELIEVTSEQALKEFVISITGPLIRIIGDRFPWQVKSAILSTLSIMIRKGGIALKPFLPQLQTTFVKCLQDSTRTVRSSAALALGKLSALSTRVDPLVGDLLSSLQPSDGGVRGAILTALKGVLKHAGKNVNASVRSRVFIFLKDWIHHDDEQVRISVASILGIISQYMEDAELTDLLQEISSLVSSPSWSARHGSILTISSLLRHNPNTIRLSPLLQLIVDNLKGTLKDEKFLLREASTKALGRLLLHQIESDSANTSAHLDILSSLVSALHDDSSEVRRRALSALKAVAKTNPLAIMAHLTVIGPSLADCLKDGSTPVRLAAERCALHIFQLTKGTENVQAAQKFITGLDARRLSKYPEQSDDSEDSEDDGASG</sequence>
<feature type="repeat" description="HEAT" evidence="3">
    <location>
        <begin position="1605"/>
        <end position="1643"/>
    </location>
</feature>
<comment type="caution">
    <text evidence="6">The sequence shown here is derived from an EMBL/GenBank/DDBJ whole genome shotgun (WGS) entry which is preliminary data.</text>
</comment>
<feature type="region of interest" description="Disordered" evidence="4">
    <location>
        <begin position="2393"/>
        <end position="2412"/>
    </location>
</feature>
<dbReference type="PANTHER" id="PTHR23346:SF7">
    <property type="entry name" value="STALLED RIBOSOME SENSOR GCN1"/>
    <property type="match status" value="1"/>
</dbReference>
<evidence type="ECO:0000259" key="5">
    <source>
        <dbReference type="SMART" id="SM01349"/>
    </source>
</evidence>
<organism evidence="6 7">
    <name type="scientific">Juglans regia</name>
    <name type="common">English walnut</name>
    <dbReference type="NCBI Taxonomy" id="51240"/>
    <lineage>
        <taxon>Eukaryota</taxon>
        <taxon>Viridiplantae</taxon>
        <taxon>Streptophyta</taxon>
        <taxon>Embryophyta</taxon>
        <taxon>Tracheophyta</taxon>
        <taxon>Spermatophyta</taxon>
        <taxon>Magnoliopsida</taxon>
        <taxon>eudicotyledons</taxon>
        <taxon>Gunneridae</taxon>
        <taxon>Pentapetalae</taxon>
        <taxon>rosids</taxon>
        <taxon>fabids</taxon>
        <taxon>Fagales</taxon>
        <taxon>Juglandaceae</taxon>
        <taxon>Juglans</taxon>
    </lineage>
</organism>
<dbReference type="Gene3D" id="1.25.10.10">
    <property type="entry name" value="Leucine-rich Repeat Variant"/>
    <property type="match status" value="7"/>
</dbReference>
<name>A0A833WL77_JUGRE</name>
<feature type="domain" description="TOG" evidence="5">
    <location>
        <begin position="1312"/>
        <end position="1544"/>
    </location>
</feature>
<dbReference type="EMBL" id="LIHL02000011">
    <property type="protein sequence ID" value="KAF5454808.1"/>
    <property type="molecule type" value="Genomic_DNA"/>
</dbReference>
<dbReference type="SUPFAM" id="SSF48371">
    <property type="entry name" value="ARM repeat"/>
    <property type="match status" value="4"/>
</dbReference>
<evidence type="ECO:0000256" key="3">
    <source>
        <dbReference type="PROSITE-ProRule" id="PRU00103"/>
    </source>
</evidence>
<dbReference type="Gramene" id="Jr11_10380_p1">
    <property type="protein sequence ID" value="cds.Jr11_10380_p1"/>
    <property type="gene ID" value="Jr11_10380"/>
</dbReference>
<accession>A0A833WL77</accession>
<feature type="domain" description="TOG" evidence="5">
    <location>
        <begin position="1633"/>
        <end position="1845"/>
    </location>
</feature>
<dbReference type="FunFam" id="1.25.10.10:FF:000090">
    <property type="entry name" value="eIF-2-alpha kinase activator GCN1"/>
    <property type="match status" value="1"/>
</dbReference>
<reference evidence="6" key="2">
    <citation type="submission" date="2020-03" db="EMBL/GenBank/DDBJ databases">
        <title>Walnut 2.0.</title>
        <authorList>
            <person name="Marrano A."/>
            <person name="Britton M."/>
            <person name="Zimin A.V."/>
            <person name="Zaini P.A."/>
            <person name="Workman R."/>
            <person name="Puiu D."/>
            <person name="Bianco L."/>
            <person name="Allen B.J."/>
            <person name="Troggio M."/>
            <person name="Leslie C.A."/>
            <person name="Timp W."/>
            <person name="Dendekar A."/>
            <person name="Salzberg S.L."/>
            <person name="Neale D.B."/>
        </authorList>
    </citation>
    <scope>NUCLEOTIDE SEQUENCE</scope>
    <source>
        <tissue evidence="6">Leaves</tissue>
    </source>
</reference>
<dbReference type="SMART" id="SM01349">
    <property type="entry name" value="TOG"/>
    <property type="match status" value="2"/>
</dbReference>
<dbReference type="Proteomes" id="UP000619265">
    <property type="component" value="Unassembled WGS sequence"/>
</dbReference>
<dbReference type="Pfam" id="PF13513">
    <property type="entry name" value="HEAT_EZ"/>
    <property type="match status" value="1"/>
</dbReference>
<gene>
    <name evidence="6" type="ORF">F2P56_024445</name>
</gene>
<dbReference type="FunFam" id="1.25.10.10:FF:000096">
    <property type="entry name" value="eIF-2-alpha kinase activator gcn1"/>
    <property type="match status" value="1"/>
</dbReference>
<dbReference type="PROSITE" id="PS50077">
    <property type="entry name" value="HEAT_REPEAT"/>
    <property type="match status" value="2"/>
</dbReference>